<keyword evidence="7" id="KW-0285">Flavoprotein</keyword>
<organism evidence="20 21">
    <name type="scientific">Lichenibacterium ramalinae</name>
    <dbReference type="NCBI Taxonomy" id="2316527"/>
    <lineage>
        <taxon>Bacteria</taxon>
        <taxon>Pseudomonadati</taxon>
        <taxon>Pseudomonadota</taxon>
        <taxon>Alphaproteobacteria</taxon>
        <taxon>Hyphomicrobiales</taxon>
        <taxon>Lichenihabitantaceae</taxon>
        <taxon>Lichenibacterium</taxon>
    </lineage>
</organism>
<evidence type="ECO:0000259" key="19">
    <source>
        <dbReference type="PROSITE" id="PS50113"/>
    </source>
</evidence>
<dbReference type="InterPro" id="IPR011102">
    <property type="entry name" value="Sig_transdc_His_kinase_HWE"/>
</dbReference>
<dbReference type="InterPro" id="IPR013655">
    <property type="entry name" value="PAS_fold_3"/>
</dbReference>
<dbReference type="FunFam" id="3.30.450.20:FF:000099">
    <property type="entry name" value="Sensory box sensor histidine kinase"/>
    <property type="match status" value="1"/>
</dbReference>
<dbReference type="SUPFAM" id="SSF55785">
    <property type="entry name" value="PYP-like sensor domain (PAS domain)"/>
    <property type="match status" value="3"/>
</dbReference>
<reference evidence="20 21" key="1">
    <citation type="submission" date="2018-09" db="EMBL/GenBank/DDBJ databases">
        <authorList>
            <person name="Grouzdev D.S."/>
            <person name="Krutkina M.S."/>
        </authorList>
    </citation>
    <scope>NUCLEOTIDE SEQUENCE [LARGE SCALE GENOMIC DNA]</scope>
    <source>
        <strain evidence="20 21">RmlP001</strain>
    </source>
</reference>
<keyword evidence="10" id="KW-0677">Repeat</keyword>
<dbReference type="SMART" id="SM00086">
    <property type="entry name" value="PAC"/>
    <property type="match status" value="3"/>
</dbReference>
<dbReference type="InterPro" id="IPR036890">
    <property type="entry name" value="HATPase_C_sf"/>
</dbReference>
<dbReference type="InterPro" id="IPR000700">
    <property type="entry name" value="PAS-assoc_C"/>
</dbReference>
<keyword evidence="4" id="KW-0600">Photoreceptor protein</keyword>
<dbReference type="PROSITE" id="PS50112">
    <property type="entry name" value="PAS"/>
    <property type="match status" value="1"/>
</dbReference>
<evidence type="ECO:0000313" key="21">
    <source>
        <dbReference type="Proteomes" id="UP000289411"/>
    </source>
</evidence>
<evidence type="ECO:0000256" key="2">
    <source>
        <dbReference type="ARBA" id="ARBA00012438"/>
    </source>
</evidence>
<dbReference type="Pfam" id="PF07536">
    <property type="entry name" value="HWE_HK"/>
    <property type="match status" value="1"/>
</dbReference>
<dbReference type="SMART" id="SM00065">
    <property type="entry name" value="GAF"/>
    <property type="match status" value="1"/>
</dbReference>
<dbReference type="InterPro" id="IPR035965">
    <property type="entry name" value="PAS-like_dom_sf"/>
</dbReference>
<feature type="domain" description="PAS" evidence="18">
    <location>
        <begin position="462"/>
        <end position="535"/>
    </location>
</feature>
<dbReference type="Pfam" id="PF08447">
    <property type="entry name" value="PAS_3"/>
    <property type="match status" value="3"/>
</dbReference>
<dbReference type="InterPro" id="IPR000014">
    <property type="entry name" value="PAS"/>
</dbReference>
<feature type="region of interest" description="Disordered" evidence="17">
    <location>
        <begin position="95"/>
        <end position="131"/>
    </location>
</feature>
<dbReference type="SMART" id="SM00091">
    <property type="entry name" value="PAS"/>
    <property type="match status" value="2"/>
</dbReference>
<evidence type="ECO:0000256" key="4">
    <source>
        <dbReference type="ARBA" id="ARBA00022543"/>
    </source>
</evidence>
<keyword evidence="13" id="KW-0067">ATP-binding</keyword>
<dbReference type="GO" id="GO:0005524">
    <property type="term" value="F:ATP binding"/>
    <property type="evidence" value="ECO:0007669"/>
    <property type="project" value="UniProtKB-KW"/>
</dbReference>
<keyword evidence="21" id="KW-1185">Reference proteome</keyword>
<dbReference type="Pfam" id="PF13185">
    <property type="entry name" value="GAF_2"/>
    <property type="match status" value="1"/>
</dbReference>
<keyword evidence="8" id="KW-0288">FMN</keyword>
<dbReference type="GO" id="GO:0004673">
    <property type="term" value="F:protein histidine kinase activity"/>
    <property type="evidence" value="ECO:0007669"/>
    <property type="project" value="UniProtKB-EC"/>
</dbReference>
<evidence type="ECO:0000256" key="7">
    <source>
        <dbReference type="ARBA" id="ARBA00022630"/>
    </source>
</evidence>
<dbReference type="EMBL" id="QYBC01000002">
    <property type="protein sequence ID" value="RYB06965.1"/>
    <property type="molecule type" value="Genomic_DNA"/>
</dbReference>
<keyword evidence="5" id="KW-0597">Phosphoprotein</keyword>
<proteinExistence type="predicted"/>
<keyword evidence="14" id="KW-0157">Chromophore</keyword>
<keyword evidence="9" id="KW-0808">Transferase</keyword>
<evidence type="ECO:0000256" key="12">
    <source>
        <dbReference type="ARBA" id="ARBA00022777"/>
    </source>
</evidence>
<dbReference type="SUPFAM" id="SSF55781">
    <property type="entry name" value="GAF domain-like"/>
    <property type="match status" value="1"/>
</dbReference>
<reference evidence="20 21" key="2">
    <citation type="submission" date="2019-02" db="EMBL/GenBank/DDBJ databases">
        <title>'Lichenibacterium ramalinii' gen. nov. sp. nov., 'Lichenibacterium minor' gen. nov. sp. nov.</title>
        <authorList>
            <person name="Pankratov T."/>
        </authorList>
    </citation>
    <scope>NUCLEOTIDE SEQUENCE [LARGE SCALE GENOMIC DNA]</scope>
    <source>
        <strain evidence="20 21">RmlP001</strain>
    </source>
</reference>
<sequence>MRVQRHRHGTATPRVAVQARRVLSSWRRFGRRPCARPGMRSGACRPRHHGCSGALDAEADPPVVVRHSRADRTGPETNRPRSAFSKTRPFDAPAAAAGALAVPQRPPRPPRRGAVREARPRGGGRGICIGTMPGEAPTFPPIIRRVRSTGTAELLRRQSVLAGFGELALRSESLDEILTEACRLVGQALGTDLAEVLELQADGRDVLVRAGVGWKPGVVGHARVSLAENTSEAHALMTGKPTISPDIDAETRFRYPAFLVEHGVKAVVYVTIIGGKGKPPFGLLQVGSRAKRRFTDDDTLFLRSCANLIAAAAERLDTIVDLRDAQVHLRKGMDQREVALDTGLIGFFEWDVGRAALKGDWRFAAFFGLDPEAVARGLPLSDYLDCLHPADRAGVRVVDADGLARAQDYVRQVRLALAGGEIRWLLVRGRAGTLADGRPLNIIGTAVDISASKVADLRLRQSQERFRGFAEHSSDTLWISDAEGRSLDYLSPAFTRMFGESRDAVLSDLARWRALAHPDDRGAVRRSAARVMAGEAAAVEHYRVIRPVDGALRWIRDTAFAIRDEDGARLHVAGVAQDITDIAQAQAELAGSEHRFRTLVENVPLFVWRAGRDGWTWCSPQWQDYTGQTPEQSRTWGWMAAVHPEDRAGVRDAFLATDPTGGLACEHRIRRASDGVYRWHQARCVPVLGAAEPEGRGGAVLEWLGTTTDIDDLKRLQGQQQVLLAELQHRTRNLLAVVRSIANRSFSALPGRREFDTRLAAIGRVQGFLSRKRGWSVSIEELIRAELDAHVEGDLGRVSLDGPRLDLPGTIVQPLALALHELFTNAVKYGAFVHPEGRLSVTWAIAQGSGENRVVLDWREWGVAIAEQPLRQGYGRELIERALPYQLRAETRLTFTPDGVHCTLAVPIAAEDAEAR</sequence>
<evidence type="ECO:0000313" key="20">
    <source>
        <dbReference type="EMBL" id="RYB06965.1"/>
    </source>
</evidence>
<evidence type="ECO:0000256" key="3">
    <source>
        <dbReference type="ARBA" id="ARBA00021740"/>
    </source>
</evidence>
<dbReference type="Gene3D" id="2.10.70.100">
    <property type="match status" value="1"/>
</dbReference>
<dbReference type="Gene3D" id="3.30.450.40">
    <property type="match status" value="1"/>
</dbReference>
<dbReference type="Gene3D" id="3.30.565.10">
    <property type="entry name" value="Histidine kinase-like ATPase, C-terminal domain"/>
    <property type="match status" value="1"/>
</dbReference>
<keyword evidence="12" id="KW-0418">Kinase</keyword>
<evidence type="ECO:0000256" key="11">
    <source>
        <dbReference type="ARBA" id="ARBA00022741"/>
    </source>
</evidence>
<dbReference type="PANTHER" id="PTHR41523:SF8">
    <property type="entry name" value="ETHYLENE RESPONSE SENSOR PROTEIN"/>
    <property type="match status" value="1"/>
</dbReference>
<evidence type="ECO:0000256" key="8">
    <source>
        <dbReference type="ARBA" id="ARBA00022643"/>
    </source>
</evidence>
<feature type="domain" description="PAC" evidence="19">
    <location>
        <begin position="538"/>
        <end position="591"/>
    </location>
</feature>
<dbReference type="NCBIfam" id="TIGR00229">
    <property type="entry name" value="sensory_box"/>
    <property type="match status" value="1"/>
</dbReference>
<evidence type="ECO:0000256" key="9">
    <source>
        <dbReference type="ARBA" id="ARBA00022679"/>
    </source>
</evidence>
<dbReference type="SMART" id="SM00911">
    <property type="entry name" value="HWE_HK"/>
    <property type="match status" value="1"/>
</dbReference>
<feature type="domain" description="PAC" evidence="19">
    <location>
        <begin position="409"/>
        <end position="461"/>
    </location>
</feature>
<keyword evidence="15" id="KW-0843">Virulence</keyword>
<evidence type="ECO:0000256" key="5">
    <source>
        <dbReference type="ARBA" id="ARBA00022553"/>
    </source>
</evidence>
<comment type="caution">
    <text evidence="20">The sequence shown here is derived from an EMBL/GenBank/DDBJ whole genome shotgun (WGS) entry which is preliminary data.</text>
</comment>
<dbReference type="PROSITE" id="PS50113">
    <property type="entry name" value="PAC"/>
    <property type="match status" value="2"/>
</dbReference>
<dbReference type="InterPro" id="IPR029016">
    <property type="entry name" value="GAF-like_dom_sf"/>
</dbReference>
<evidence type="ECO:0000256" key="15">
    <source>
        <dbReference type="ARBA" id="ARBA00023026"/>
    </source>
</evidence>
<dbReference type="PANTHER" id="PTHR41523">
    <property type="entry name" value="TWO-COMPONENT SYSTEM SENSOR PROTEIN"/>
    <property type="match status" value="1"/>
</dbReference>
<dbReference type="EC" id="2.7.13.3" evidence="2"/>
<evidence type="ECO:0000256" key="14">
    <source>
        <dbReference type="ARBA" id="ARBA00022991"/>
    </source>
</evidence>
<dbReference type="Gene3D" id="3.30.450.20">
    <property type="entry name" value="PAS domain"/>
    <property type="match status" value="3"/>
</dbReference>
<name>A0A4Q2RIT4_9HYPH</name>
<dbReference type="Proteomes" id="UP000289411">
    <property type="component" value="Unassembled WGS sequence"/>
</dbReference>
<evidence type="ECO:0000256" key="6">
    <source>
        <dbReference type="ARBA" id="ARBA00022606"/>
    </source>
</evidence>
<accession>A0A4Q2RIT4</accession>
<gene>
    <name evidence="20" type="ORF">D3272_02435</name>
</gene>
<comment type="catalytic activity">
    <reaction evidence="1">
        <text>ATP + protein L-histidine = ADP + protein N-phospho-L-histidine.</text>
        <dbReference type="EC" id="2.7.13.3"/>
    </reaction>
</comment>
<dbReference type="AlphaFoldDB" id="A0A4Q2RIT4"/>
<evidence type="ECO:0000256" key="10">
    <source>
        <dbReference type="ARBA" id="ARBA00022737"/>
    </source>
</evidence>
<evidence type="ECO:0000259" key="18">
    <source>
        <dbReference type="PROSITE" id="PS50112"/>
    </source>
</evidence>
<evidence type="ECO:0000256" key="13">
    <source>
        <dbReference type="ARBA" id="ARBA00022840"/>
    </source>
</evidence>
<dbReference type="InterPro" id="IPR003018">
    <property type="entry name" value="GAF"/>
</dbReference>
<keyword evidence="6" id="KW-0716">Sensory transduction</keyword>
<keyword evidence="11" id="KW-0547">Nucleotide-binding</keyword>
<protein>
    <recommendedName>
        <fullName evidence="3">Blue-light-activated histidine kinase</fullName>
        <ecNumber evidence="2">2.7.13.3</ecNumber>
    </recommendedName>
</protein>
<dbReference type="CDD" id="cd00130">
    <property type="entry name" value="PAS"/>
    <property type="match status" value="3"/>
</dbReference>
<evidence type="ECO:0000256" key="16">
    <source>
        <dbReference type="ARBA" id="ARBA00023170"/>
    </source>
</evidence>
<evidence type="ECO:0000256" key="1">
    <source>
        <dbReference type="ARBA" id="ARBA00000085"/>
    </source>
</evidence>
<evidence type="ECO:0000256" key="17">
    <source>
        <dbReference type="SAM" id="MobiDB-lite"/>
    </source>
</evidence>
<keyword evidence="16" id="KW-0675">Receptor</keyword>
<dbReference type="GO" id="GO:0009881">
    <property type="term" value="F:photoreceptor activity"/>
    <property type="evidence" value="ECO:0007669"/>
    <property type="project" value="UniProtKB-KW"/>
</dbReference>
<dbReference type="InterPro" id="IPR001610">
    <property type="entry name" value="PAC"/>
</dbReference>